<evidence type="ECO:0000256" key="1">
    <source>
        <dbReference type="ARBA" id="ARBA00005005"/>
    </source>
</evidence>
<evidence type="ECO:0000256" key="4">
    <source>
        <dbReference type="ARBA" id="ARBA00023098"/>
    </source>
</evidence>
<sequence length="307" mass="33767">MVLIKKSFVLFSPSKLASARGVLNRLYSSNVDVPKFETLAVSVPSKNVFHVELNRPKQLNTFSKIMWKELGVCFSSLNDNPECRVIVLSGQGKHFSAGIDFNSLLEETSKAEEFDDVARKAKVLNALATYCQDSISSLELCLKPVLAVVHNACIGAGVDLITAADMRYCTQDAWFQVKEVDLGLAADVGTLQRLPKVVGNTSTVREWCFTARKVQSKEASDLGLVTQVYPDKDTALQQVLEIAKSIASKSPVAVQMTKKSLVYSQSRPSQEGLEHIKLINQTMLQSEDLKKAAMATATKTETEFDNL</sequence>
<reference evidence="7" key="1">
    <citation type="submission" date="2025-08" db="UniProtKB">
        <authorList>
            <consortium name="RefSeq"/>
        </authorList>
    </citation>
    <scope>IDENTIFICATION</scope>
</reference>
<keyword evidence="5 7" id="KW-0413">Isomerase</keyword>
<comment type="pathway">
    <text evidence="1">Lipid metabolism; fatty acid beta-oxidation.</text>
</comment>
<evidence type="ECO:0000256" key="5">
    <source>
        <dbReference type="ARBA" id="ARBA00023235"/>
    </source>
</evidence>
<accession>A0ABM3LUZ8</accession>
<dbReference type="GO" id="GO:0016853">
    <property type="term" value="F:isomerase activity"/>
    <property type="evidence" value="ECO:0007669"/>
    <property type="project" value="UniProtKB-KW"/>
</dbReference>
<protein>
    <submittedName>
        <fullName evidence="7">Delta(3,5)-Delta(2,4)-dienoyl-CoA isomerase, mitochondrial</fullName>
    </submittedName>
</protein>
<dbReference type="InterPro" id="IPR001753">
    <property type="entry name" value="Enoyl-CoA_hydra/iso"/>
</dbReference>
<dbReference type="Gene3D" id="3.90.226.10">
    <property type="entry name" value="2-enoyl-CoA Hydratase, Chain A, domain 1"/>
    <property type="match status" value="1"/>
</dbReference>
<dbReference type="GeneID" id="112055444"/>
<evidence type="ECO:0000256" key="2">
    <source>
        <dbReference type="ARBA" id="ARBA00005254"/>
    </source>
</evidence>
<proteinExistence type="inferred from homology"/>
<dbReference type="Gene3D" id="1.10.12.10">
    <property type="entry name" value="Lyase 2-enoyl-coa Hydratase, Chain A, domain 2"/>
    <property type="match status" value="1"/>
</dbReference>
<dbReference type="PANTHER" id="PTHR43149:SF1">
    <property type="entry name" value="DELTA(3,5)-DELTA(2,4)-DIENOYL-COA ISOMERASE, MITOCHONDRIAL"/>
    <property type="match status" value="1"/>
</dbReference>
<dbReference type="SUPFAM" id="SSF52096">
    <property type="entry name" value="ClpP/crotonase"/>
    <property type="match status" value="1"/>
</dbReference>
<organism evidence="6 7">
    <name type="scientific">Bicyclus anynana</name>
    <name type="common">Squinting bush brown butterfly</name>
    <dbReference type="NCBI Taxonomy" id="110368"/>
    <lineage>
        <taxon>Eukaryota</taxon>
        <taxon>Metazoa</taxon>
        <taxon>Ecdysozoa</taxon>
        <taxon>Arthropoda</taxon>
        <taxon>Hexapoda</taxon>
        <taxon>Insecta</taxon>
        <taxon>Pterygota</taxon>
        <taxon>Neoptera</taxon>
        <taxon>Endopterygota</taxon>
        <taxon>Lepidoptera</taxon>
        <taxon>Glossata</taxon>
        <taxon>Ditrysia</taxon>
        <taxon>Papilionoidea</taxon>
        <taxon>Nymphalidae</taxon>
        <taxon>Satyrinae</taxon>
        <taxon>Satyrini</taxon>
        <taxon>Mycalesina</taxon>
        <taxon>Bicyclus</taxon>
    </lineage>
</organism>
<name>A0ABM3LUZ8_BICAN</name>
<keyword evidence="3" id="KW-0276">Fatty acid metabolism</keyword>
<dbReference type="PANTHER" id="PTHR43149">
    <property type="entry name" value="ENOYL-COA HYDRATASE"/>
    <property type="match status" value="1"/>
</dbReference>
<evidence type="ECO:0000256" key="3">
    <source>
        <dbReference type="ARBA" id="ARBA00022832"/>
    </source>
</evidence>
<dbReference type="CDD" id="cd06558">
    <property type="entry name" value="crotonase-like"/>
    <property type="match status" value="1"/>
</dbReference>
<dbReference type="RefSeq" id="XP_052742896.1">
    <property type="nucleotide sequence ID" value="XM_052886936.1"/>
</dbReference>
<dbReference type="InterPro" id="IPR014748">
    <property type="entry name" value="Enoyl-CoA_hydra_C"/>
</dbReference>
<evidence type="ECO:0000313" key="7">
    <source>
        <dbReference type="RefSeq" id="XP_052742896.1"/>
    </source>
</evidence>
<dbReference type="InterPro" id="IPR045002">
    <property type="entry name" value="Ech1-like"/>
</dbReference>
<keyword evidence="6" id="KW-1185">Reference proteome</keyword>
<keyword evidence="4" id="KW-0443">Lipid metabolism</keyword>
<gene>
    <name evidence="7" type="primary">LOC112055444</name>
</gene>
<dbReference type="Proteomes" id="UP001652582">
    <property type="component" value="Chromosome 18"/>
</dbReference>
<comment type="similarity">
    <text evidence="2">Belongs to the enoyl-CoA hydratase/isomerase family.</text>
</comment>
<dbReference type="InterPro" id="IPR029045">
    <property type="entry name" value="ClpP/crotonase-like_dom_sf"/>
</dbReference>
<evidence type="ECO:0000313" key="6">
    <source>
        <dbReference type="Proteomes" id="UP001652582"/>
    </source>
</evidence>
<dbReference type="Pfam" id="PF00378">
    <property type="entry name" value="ECH_1"/>
    <property type="match status" value="1"/>
</dbReference>